<sequence>MRRGRLRVRPLGLAHALSALWQGPPPAVPVLASVFVCASVFGSGSRGRIRLRRRVRRWIRPRSAPGPPRPGPGHYRTNGSCPGPGGSAARGPTSRGPG</sequence>
<feature type="region of interest" description="Disordered" evidence="1">
    <location>
        <begin position="60"/>
        <end position="98"/>
    </location>
</feature>
<dbReference type="EMBL" id="CP010519">
    <property type="protein sequence ID" value="AJE86707.1"/>
    <property type="molecule type" value="Genomic_DNA"/>
</dbReference>
<evidence type="ECO:0000313" key="2">
    <source>
        <dbReference type="EMBL" id="AJE86707.1"/>
    </source>
</evidence>
<reference evidence="2 3" key="1">
    <citation type="submission" date="2015-01" db="EMBL/GenBank/DDBJ databases">
        <title>Enhanced salinomycin production by adjusting the supply of polyketide extender units in Streptomyce albus DSM 41398.</title>
        <authorList>
            <person name="Lu C."/>
        </authorList>
    </citation>
    <scope>NUCLEOTIDE SEQUENCE [LARGE SCALE GENOMIC DNA]</scope>
    <source>
        <strain evidence="3">ATCC 21838 / DSM 41398 / FERM P-419 / JCM 4703 / NBRC 107858</strain>
    </source>
</reference>
<evidence type="ECO:0000256" key="1">
    <source>
        <dbReference type="SAM" id="MobiDB-lite"/>
    </source>
</evidence>
<evidence type="ECO:0000313" key="3">
    <source>
        <dbReference type="Proteomes" id="UP000031523"/>
    </source>
</evidence>
<proteinExistence type="predicted"/>
<name>A0A0B5F8A9_STRA4</name>
<gene>
    <name evidence="2" type="ORF">SLNWT_6331</name>
</gene>
<keyword evidence="3" id="KW-1185">Reference proteome</keyword>
<dbReference type="Proteomes" id="UP000031523">
    <property type="component" value="Chromosome"/>
</dbReference>
<dbReference type="AlphaFoldDB" id="A0A0B5F8A9"/>
<dbReference type="KEGG" id="sals:SLNWT_6331"/>
<organism evidence="2 3">
    <name type="scientific">Streptomyces albus (strain ATCC 21838 / DSM 41398 / FERM P-419 / JCM 4703 / NBRC 107858)</name>
    <dbReference type="NCBI Taxonomy" id="1081613"/>
    <lineage>
        <taxon>Bacteria</taxon>
        <taxon>Bacillati</taxon>
        <taxon>Actinomycetota</taxon>
        <taxon>Actinomycetes</taxon>
        <taxon>Kitasatosporales</taxon>
        <taxon>Streptomycetaceae</taxon>
        <taxon>Streptomyces</taxon>
    </lineage>
</organism>
<protein>
    <submittedName>
        <fullName evidence="2">Uncharacterized protein</fullName>
    </submittedName>
</protein>
<accession>A0A0B5F8A9</accession>